<comment type="similarity">
    <text evidence="1">Belongs to the LysR transcriptional regulatory family.</text>
</comment>
<keyword evidence="3" id="KW-0238">DNA-binding</keyword>
<dbReference type="PANTHER" id="PTHR30419">
    <property type="entry name" value="HTH-TYPE TRANSCRIPTIONAL REGULATOR YBHD"/>
    <property type="match status" value="1"/>
</dbReference>
<organism evidence="6 7">
    <name type="scientific">Streptomyces coeruleoprunus</name>
    <dbReference type="NCBI Taxonomy" id="285563"/>
    <lineage>
        <taxon>Bacteria</taxon>
        <taxon>Bacillati</taxon>
        <taxon>Actinomycetota</taxon>
        <taxon>Actinomycetes</taxon>
        <taxon>Kitasatosporales</taxon>
        <taxon>Streptomycetaceae</taxon>
        <taxon>Streptomyces</taxon>
    </lineage>
</organism>
<accession>A0ABV9XCT2</accession>
<dbReference type="InterPro" id="IPR000847">
    <property type="entry name" value="LysR_HTH_N"/>
</dbReference>
<evidence type="ECO:0000259" key="5">
    <source>
        <dbReference type="PROSITE" id="PS50931"/>
    </source>
</evidence>
<name>A0ABV9XCT2_9ACTN</name>
<protein>
    <submittedName>
        <fullName evidence="6">LysR family transcriptional regulator</fullName>
    </submittedName>
</protein>
<dbReference type="Pfam" id="PF03466">
    <property type="entry name" value="LysR_substrate"/>
    <property type="match status" value="1"/>
</dbReference>
<dbReference type="Pfam" id="PF00126">
    <property type="entry name" value="HTH_1"/>
    <property type="match status" value="1"/>
</dbReference>
<dbReference type="Proteomes" id="UP001595829">
    <property type="component" value="Unassembled WGS sequence"/>
</dbReference>
<dbReference type="Gene3D" id="3.40.190.290">
    <property type="match status" value="1"/>
</dbReference>
<keyword evidence="2" id="KW-0805">Transcription regulation</keyword>
<proteinExistence type="inferred from homology"/>
<gene>
    <name evidence="6" type="ORF">ACFPM3_06230</name>
</gene>
<reference evidence="7" key="1">
    <citation type="journal article" date="2019" name="Int. J. Syst. Evol. Microbiol.">
        <title>The Global Catalogue of Microorganisms (GCM) 10K type strain sequencing project: providing services to taxonomists for standard genome sequencing and annotation.</title>
        <authorList>
            <consortium name="The Broad Institute Genomics Platform"/>
            <consortium name="The Broad Institute Genome Sequencing Center for Infectious Disease"/>
            <person name="Wu L."/>
            <person name="Ma J."/>
        </authorList>
    </citation>
    <scope>NUCLEOTIDE SEQUENCE [LARGE SCALE GENOMIC DNA]</scope>
    <source>
        <strain evidence="7">CGMCC 4.1648</strain>
    </source>
</reference>
<dbReference type="InterPro" id="IPR036390">
    <property type="entry name" value="WH_DNA-bd_sf"/>
</dbReference>
<comment type="caution">
    <text evidence="6">The sequence shown here is derived from an EMBL/GenBank/DDBJ whole genome shotgun (WGS) entry which is preliminary data.</text>
</comment>
<sequence>MRLSQVRVLLAVAEHGGFTAAAERIGMSQPHVSRAIAALEADLGAALLVRRRDGVALTEAGERAVARAREAVRHFDLIRPDVAAAVGQVTGSLRLASLPSATGTLIAPRLRTFTDRYPQVRVRLLEGFGPEIRGWLRNGAAEMGLVTLPAPGLHTVPLSADEMVALVPRDHALATADTVTVRALTREPFILSTGGCRPVILDAARRAGAALDVAYEAGELSAIIAMVDSGLGVSIVPTLGLPADLGGAVTRPLDPPISRSLALAVASLDDCSPAARAFLDHVQVP</sequence>
<dbReference type="Gene3D" id="1.10.10.10">
    <property type="entry name" value="Winged helix-like DNA-binding domain superfamily/Winged helix DNA-binding domain"/>
    <property type="match status" value="1"/>
</dbReference>
<evidence type="ECO:0000256" key="4">
    <source>
        <dbReference type="ARBA" id="ARBA00023163"/>
    </source>
</evidence>
<dbReference type="InterPro" id="IPR036388">
    <property type="entry name" value="WH-like_DNA-bd_sf"/>
</dbReference>
<evidence type="ECO:0000313" key="7">
    <source>
        <dbReference type="Proteomes" id="UP001595829"/>
    </source>
</evidence>
<evidence type="ECO:0000256" key="2">
    <source>
        <dbReference type="ARBA" id="ARBA00023015"/>
    </source>
</evidence>
<dbReference type="RefSeq" id="WP_345693692.1">
    <property type="nucleotide sequence ID" value="NZ_BAABIT010000001.1"/>
</dbReference>
<dbReference type="PANTHER" id="PTHR30419:SF24">
    <property type="entry name" value="HTH-TYPE TRANSCRIPTIONAL REGULATOR CZCR"/>
    <property type="match status" value="1"/>
</dbReference>
<dbReference type="SUPFAM" id="SSF53850">
    <property type="entry name" value="Periplasmic binding protein-like II"/>
    <property type="match status" value="1"/>
</dbReference>
<evidence type="ECO:0000313" key="6">
    <source>
        <dbReference type="EMBL" id="MFC5021748.1"/>
    </source>
</evidence>
<evidence type="ECO:0000256" key="1">
    <source>
        <dbReference type="ARBA" id="ARBA00009437"/>
    </source>
</evidence>
<feature type="domain" description="HTH lysR-type" evidence="5">
    <location>
        <begin position="1"/>
        <end position="58"/>
    </location>
</feature>
<dbReference type="EMBL" id="JBHSJD010000002">
    <property type="protein sequence ID" value="MFC5021748.1"/>
    <property type="molecule type" value="Genomic_DNA"/>
</dbReference>
<dbReference type="InterPro" id="IPR005119">
    <property type="entry name" value="LysR_subst-bd"/>
</dbReference>
<dbReference type="InterPro" id="IPR050950">
    <property type="entry name" value="HTH-type_LysR_regulators"/>
</dbReference>
<dbReference type="CDD" id="cd05466">
    <property type="entry name" value="PBP2_LTTR_substrate"/>
    <property type="match status" value="1"/>
</dbReference>
<dbReference type="PRINTS" id="PR00039">
    <property type="entry name" value="HTHLYSR"/>
</dbReference>
<evidence type="ECO:0000256" key="3">
    <source>
        <dbReference type="ARBA" id="ARBA00023125"/>
    </source>
</evidence>
<dbReference type="PROSITE" id="PS50931">
    <property type="entry name" value="HTH_LYSR"/>
    <property type="match status" value="1"/>
</dbReference>
<keyword evidence="7" id="KW-1185">Reference proteome</keyword>
<keyword evidence="4" id="KW-0804">Transcription</keyword>
<dbReference type="SUPFAM" id="SSF46785">
    <property type="entry name" value="Winged helix' DNA-binding domain"/>
    <property type="match status" value="1"/>
</dbReference>